<protein>
    <recommendedName>
        <fullName evidence="1">Glycosyl hydrolase family 13 catalytic domain-containing protein</fullName>
    </recommendedName>
</protein>
<sequence>MKEQLEKSPGIYQISLRSFTPEGTLRAAMKMLPFVADLGPKYIQLLPVAAADDDEDQRFWSKRQLASGTGNPKNSYRIKDYFAIDEEYGTDEDLLDFVKEAHRLGLRVLLDLVYLHCGPGAVFLEEHPDYVIRNDDGSIHIGQWNFPLLNFDSRGLREYLWSNMVYFVDKFDVDGYRCDVGDGIPLDFWEEGVRRIRAVKPDIFMVNEGSDPEYLSVFDVNYFYDGCFDAVPVALGDRRADEFCRKWEECRRKLPKGGQVLHFIDNHDIASDCYEDRHEKTIGTDGVEALLVLDFLLDGVPFVFNGYEVADDLKHNMFSNRFYGRDASVNWANALCEKGKRRIRLMKELFRLRDEKKALRSQELSWYDHMAPESAAVFCRPDPEGPVFAAINMTDRPVSFEVKDPPEALRGLRPLLAEGGKFFFKGEKMFVQLLGYGYFAGEF</sequence>
<dbReference type="InterPro" id="IPR017853">
    <property type="entry name" value="GH"/>
</dbReference>
<reference evidence="2" key="1">
    <citation type="journal article" date="2021" name="PeerJ">
        <title>Extensive microbial diversity within the chicken gut microbiome revealed by metagenomics and culture.</title>
        <authorList>
            <person name="Gilroy R."/>
            <person name="Ravi A."/>
            <person name="Getino M."/>
            <person name="Pursley I."/>
            <person name="Horton D.L."/>
            <person name="Alikhan N.F."/>
            <person name="Baker D."/>
            <person name="Gharbi K."/>
            <person name="Hall N."/>
            <person name="Watson M."/>
            <person name="Adriaenssens E.M."/>
            <person name="Foster-Nyarko E."/>
            <person name="Jarju S."/>
            <person name="Secka A."/>
            <person name="Antonio M."/>
            <person name="Oren A."/>
            <person name="Chaudhuri R.R."/>
            <person name="La Ragione R."/>
            <person name="Hildebrand F."/>
            <person name="Pallen M.J."/>
        </authorList>
    </citation>
    <scope>NUCLEOTIDE SEQUENCE</scope>
    <source>
        <strain evidence="2">CHK179-7159</strain>
    </source>
</reference>
<evidence type="ECO:0000259" key="1">
    <source>
        <dbReference type="SMART" id="SM00642"/>
    </source>
</evidence>
<dbReference type="Proteomes" id="UP000886858">
    <property type="component" value="Unassembled WGS sequence"/>
</dbReference>
<comment type="caution">
    <text evidence="2">The sequence shown here is derived from an EMBL/GenBank/DDBJ whole genome shotgun (WGS) entry which is preliminary data.</text>
</comment>
<organism evidence="2 3">
    <name type="scientific">Candidatus Eisenbergiella merdipullorum</name>
    <dbReference type="NCBI Taxonomy" id="2838553"/>
    <lineage>
        <taxon>Bacteria</taxon>
        <taxon>Bacillati</taxon>
        <taxon>Bacillota</taxon>
        <taxon>Clostridia</taxon>
        <taxon>Lachnospirales</taxon>
        <taxon>Lachnospiraceae</taxon>
        <taxon>Eisenbergiella</taxon>
    </lineage>
</organism>
<dbReference type="SUPFAM" id="SSF51445">
    <property type="entry name" value="(Trans)glycosidases"/>
    <property type="match status" value="1"/>
</dbReference>
<dbReference type="GO" id="GO:0009313">
    <property type="term" value="P:oligosaccharide catabolic process"/>
    <property type="evidence" value="ECO:0007669"/>
    <property type="project" value="TreeGrafter"/>
</dbReference>
<dbReference type="Gene3D" id="3.20.20.80">
    <property type="entry name" value="Glycosidases"/>
    <property type="match status" value="1"/>
</dbReference>
<dbReference type="AlphaFoldDB" id="A0A9D2I6H5"/>
<dbReference type="PANTHER" id="PTHR10357:SF179">
    <property type="entry name" value="NEUTRAL AND BASIC AMINO ACID TRANSPORT PROTEIN RBAT"/>
    <property type="match status" value="1"/>
</dbReference>
<dbReference type="PANTHER" id="PTHR10357">
    <property type="entry name" value="ALPHA-AMYLASE FAMILY MEMBER"/>
    <property type="match status" value="1"/>
</dbReference>
<name>A0A9D2I6H5_9FIRM</name>
<accession>A0A9D2I6H5</accession>
<gene>
    <name evidence="2" type="ORF">H9717_04935</name>
</gene>
<evidence type="ECO:0000313" key="2">
    <source>
        <dbReference type="EMBL" id="HJA92448.1"/>
    </source>
</evidence>
<evidence type="ECO:0000313" key="3">
    <source>
        <dbReference type="Proteomes" id="UP000886858"/>
    </source>
</evidence>
<feature type="domain" description="Glycosyl hydrolase family 13 catalytic" evidence="1">
    <location>
        <begin position="13"/>
        <end position="346"/>
    </location>
</feature>
<reference evidence="2" key="2">
    <citation type="submission" date="2021-04" db="EMBL/GenBank/DDBJ databases">
        <authorList>
            <person name="Gilroy R."/>
        </authorList>
    </citation>
    <scope>NUCLEOTIDE SEQUENCE</scope>
    <source>
        <strain evidence="2">CHK179-7159</strain>
    </source>
</reference>
<dbReference type="EMBL" id="DWYY01000054">
    <property type="protein sequence ID" value="HJA92448.1"/>
    <property type="molecule type" value="Genomic_DNA"/>
</dbReference>
<dbReference type="Pfam" id="PF00128">
    <property type="entry name" value="Alpha-amylase"/>
    <property type="match status" value="1"/>
</dbReference>
<dbReference type="SMART" id="SM00642">
    <property type="entry name" value="Aamy"/>
    <property type="match status" value="1"/>
</dbReference>
<dbReference type="InterPro" id="IPR006047">
    <property type="entry name" value="GH13_cat_dom"/>
</dbReference>
<dbReference type="GO" id="GO:0004556">
    <property type="term" value="F:alpha-amylase activity"/>
    <property type="evidence" value="ECO:0007669"/>
    <property type="project" value="TreeGrafter"/>
</dbReference>
<proteinExistence type="predicted"/>